<sequence length="254" mass="28027">KRTLVFCLRDGRRRKRASTECWVGQWSGIGLSRGSAPGQVDRSEAHSRTTTYSNASTGTSPNGLQQGLGLVLGELRERKAYGITAAGPCEANLPKARHSRASYVCHGHCILFVVRPVAMTSRAVYSKAYSSLRLVALPLEEDLMPAPFMHAHGRGARKPRQEGHSPPPPGHRADVEPVAVPPPSHDRPDSAQGRRDALPQAVDCAQHARVRAAVVEQHDARWQGKRPRRDLQQEDKDDANPDEAPIRRVGRFRR</sequence>
<evidence type="ECO:0000256" key="1">
    <source>
        <dbReference type="SAM" id="MobiDB-lite"/>
    </source>
</evidence>
<reference evidence="2 3" key="1">
    <citation type="submission" date="2017-08" db="EMBL/GenBank/DDBJ databases">
        <title>Harnessing the power of phylogenomics to disentangle the directionality and signatures of interkingdom host jumping in the parasitic fungal genus Tolypocladium.</title>
        <authorList>
            <person name="Quandt C.A."/>
            <person name="Patterson W."/>
            <person name="Spatafora J.W."/>
        </authorList>
    </citation>
    <scope>NUCLEOTIDE SEQUENCE [LARGE SCALE GENOMIC DNA]</scope>
    <source>
        <strain evidence="2 3">CBS 113982</strain>
    </source>
</reference>
<accession>A0A2K3QJ43</accession>
<feature type="non-terminal residue" evidence="2">
    <location>
        <position position="1"/>
    </location>
</feature>
<organism evidence="2 3">
    <name type="scientific">Tolypocladium capitatum</name>
    <dbReference type="NCBI Taxonomy" id="45235"/>
    <lineage>
        <taxon>Eukaryota</taxon>
        <taxon>Fungi</taxon>
        <taxon>Dikarya</taxon>
        <taxon>Ascomycota</taxon>
        <taxon>Pezizomycotina</taxon>
        <taxon>Sordariomycetes</taxon>
        <taxon>Hypocreomycetidae</taxon>
        <taxon>Hypocreales</taxon>
        <taxon>Ophiocordycipitaceae</taxon>
        <taxon>Tolypocladium</taxon>
    </lineage>
</organism>
<evidence type="ECO:0000313" key="3">
    <source>
        <dbReference type="Proteomes" id="UP000236621"/>
    </source>
</evidence>
<name>A0A2K3QJ43_9HYPO</name>
<proteinExistence type="predicted"/>
<feature type="region of interest" description="Disordered" evidence="1">
    <location>
        <begin position="149"/>
        <end position="203"/>
    </location>
</feature>
<dbReference type="EMBL" id="NRSZ01000388">
    <property type="protein sequence ID" value="PNY27556.1"/>
    <property type="molecule type" value="Genomic_DNA"/>
</dbReference>
<gene>
    <name evidence="2" type="ORF">TCAP_02512</name>
</gene>
<protein>
    <submittedName>
        <fullName evidence="2">Uncharacterized protein</fullName>
    </submittedName>
</protein>
<comment type="caution">
    <text evidence="2">The sequence shown here is derived from an EMBL/GenBank/DDBJ whole genome shotgun (WGS) entry which is preliminary data.</text>
</comment>
<feature type="region of interest" description="Disordered" evidence="1">
    <location>
        <begin position="215"/>
        <end position="254"/>
    </location>
</feature>
<keyword evidence="3" id="KW-1185">Reference proteome</keyword>
<evidence type="ECO:0000313" key="2">
    <source>
        <dbReference type="EMBL" id="PNY27556.1"/>
    </source>
</evidence>
<feature type="compositionally biased region" description="Basic and acidic residues" evidence="1">
    <location>
        <begin position="184"/>
        <end position="197"/>
    </location>
</feature>
<dbReference type="AlphaFoldDB" id="A0A2K3QJ43"/>
<feature type="region of interest" description="Disordered" evidence="1">
    <location>
        <begin position="33"/>
        <end position="63"/>
    </location>
</feature>
<dbReference type="Proteomes" id="UP000236621">
    <property type="component" value="Unassembled WGS sequence"/>
</dbReference>
<feature type="compositionally biased region" description="Polar residues" evidence="1">
    <location>
        <begin position="48"/>
        <end position="62"/>
    </location>
</feature>